<evidence type="ECO:0000256" key="1">
    <source>
        <dbReference type="ARBA" id="ARBA00004377"/>
    </source>
</evidence>
<keyword evidence="8 11" id="KW-0472">Membrane</keyword>
<dbReference type="InterPro" id="IPR022346">
    <property type="entry name" value="T2SS_GspH"/>
</dbReference>
<keyword evidence="4" id="KW-0488">Methylation</keyword>
<evidence type="ECO:0000256" key="2">
    <source>
        <dbReference type="ARBA" id="ARBA00021549"/>
    </source>
</evidence>
<feature type="transmembrane region" description="Helical" evidence="11">
    <location>
        <begin position="12"/>
        <end position="31"/>
    </location>
</feature>
<evidence type="ECO:0000256" key="10">
    <source>
        <dbReference type="ARBA" id="ARBA00030775"/>
    </source>
</evidence>
<name>A0A4R6XGA3_9GAMM</name>
<protein>
    <recommendedName>
        <fullName evidence="2">Type II secretion system protein H</fullName>
    </recommendedName>
    <alternativeName>
        <fullName evidence="10">General secretion pathway protein H</fullName>
    </alternativeName>
</protein>
<comment type="caution">
    <text evidence="13">The sequence shown here is derived from an EMBL/GenBank/DDBJ whole genome shotgun (WGS) entry which is preliminary data.</text>
</comment>
<evidence type="ECO:0000256" key="4">
    <source>
        <dbReference type="ARBA" id="ARBA00022481"/>
    </source>
</evidence>
<dbReference type="PROSITE" id="PS00409">
    <property type="entry name" value="PROKAR_NTER_METHYL"/>
    <property type="match status" value="1"/>
</dbReference>
<evidence type="ECO:0000256" key="5">
    <source>
        <dbReference type="ARBA" id="ARBA00022519"/>
    </source>
</evidence>
<keyword evidence="6 11" id="KW-0812">Transmembrane</keyword>
<comment type="similarity">
    <text evidence="9">Belongs to the GSP H family.</text>
</comment>
<dbReference type="AlphaFoldDB" id="A0A4R6XGA3"/>
<accession>A0A4R6XGA3</accession>
<evidence type="ECO:0000259" key="12">
    <source>
        <dbReference type="Pfam" id="PF12019"/>
    </source>
</evidence>
<evidence type="ECO:0000256" key="11">
    <source>
        <dbReference type="SAM" id="Phobius"/>
    </source>
</evidence>
<dbReference type="RefSeq" id="WP_099019729.1">
    <property type="nucleotide sequence ID" value="NZ_NIHB01000003.1"/>
</dbReference>
<dbReference type="NCBIfam" id="TIGR02532">
    <property type="entry name" value="IV_pilin_GFxxxE"/>
    <property type="match status" value="1"/>
</dbReference>
<dbReference type="SUPFAM" id="SSF54523">
    <property type="entry name" value="Pili subunits"/>
    <property type="match status" value="1"/>
</dbReference>
<dbReference type="Pfam" id="PF07963">
    <property type="entry name" value="N_methyl"/>
    <property type="match status" value="1"/>
</dbReference>
<dbReference type="EMBL" id="SNZB01000005">
    <property type="protein sequence ID" value="TDR18425.1"/>
    <property type="molecule type" value="Genomic_DNA"/>
</dbReference>
<dbReference type="OrthoDB" id="2313614at2"/>
<keyword evidence="14" id="KW-1185">Reference proteome</keyword>
<reference evidence="13 14" key="1">
    <citation type="submission" date="2019-03" db="EMBL/GenBank/DDBJ databases">
        <title>Genomic Encyclopedia of Type Strains, Phase IV (KMG-IV): sequencing the most valuable type-strain genomes for metagenomic binning, comparative biology and taxonomic classification.</title>
        <authorList>
            <person name="Goeker M."/>
        </authorList>
    </citation>
    <scope>NUCLEOTIDE SEQUENCE [LARGE SCALE GENOMIC DNA]</scope>
    <source>
        <strain evidence="13 14">DSM 25488</strain>
    </source>
</reference>
<keyword evidence="3" id="KW-1003">Cell membrane</keyword>
<keyword evidence="5" id="KW-0997">Cell inner membrane</keyword>
<dbReference type="Proteomes" id="UP000295724">
    <property type="component" value="Unassembled WGS sequence"/>
</dbReference>
<dbReference type="InterPro" id="IPR012902">
    <property type="entry name" value="N_methyl_site"/>
</dbReference>
<keyword evidence="7 11" id="KW-1133">Transmembrane helix</keyword>
<comment type="subcellular location">
    <subcellularLocation>
        <location evidence="1">Cell inner membrane</location>
        <topology evidence="1">Single-pass membrane protein</topology>
    </subcellularLocation>
</comment>
<dbReference type="GO" id="GO:0005886">
    <property type="term" value="C:plasma membrane"/>
    <property type="evidence" value="ECO:0007669"/>
    <property type="project" value="UniProtKB-SubCell"/>
</dbReference>
<proteinExistence type="inferred from homology"/>
<sequence length="160" mass="17480">MRKLQKKITGFTLIELIITLFIGSLLLAWGIPSYRDLKIRKQVTDSVNELSYSLSLARAEAIRYGRTVSVTPVGGDWDDGWLISTAGIDGNPDLQIYQQDPLDDQLNISQIGALQGSLQFNNVGELVGNNTGLFTLSHATASESKSLRINLSGTVRMVSP</sequence>
<evidence type="ECO:0000256" key="3">
    <source>
        <dbReference type="ARBA" id="ARBA00022475"/>
    </source>
</evidence>
<feature type="domain" description="General secretion pathway GspH" evidence="12">
    <location>
        <begin position="47"/>
        <end position="153"/>
    </location>
</feature>
<evidence type="ECO:0000313" key="13">
    <source>
        <dbReference type="EMBL" id="TDR18425.1"/>
    </source>
</evidence>
<dbReference type="InterPro" id="IPR045584">
    <property type="entry name" value="Pilin-like"/>
</dbReference>
<evidence type="ECO:0000313" key="14">
    <source>
        <dbReference type="Proteomes" id="UP000295724"/>
    </source>
</evidence>
<dbReference type="Pfam" id="PF12019">
    <property type="entry name" value="GspH"/>
    <property type="match status" value="1"/>
</dbReference>
<evidence type="ECO:0000256" key="8">
    <source>
        <dbReference type="ARBA" id="ARBA00023136"/>
    </source>
</evidence>
<dbReference type="GO" id="GO:0015628">
    <property type="term" value="P:protein secretion by the type II secretion system"/>
    <property type="evidence" value="ECO:0007669"/>
    <property type="project" value="InterPro"/>
</dbReference>
<organism evidence="13 14">
    <name type="scientific">Marinicella litoralis</name>
    <dbReference type="NCBI Taxonomy" id="644220"/>
    <lineage>
        <taxon>Bacteria</taxon>
        <taxon>Pseudomonadati</taxon>
        <taxon>Pseudomonadota</taxon>
        <taxon>Gammaproteobacteria</taxon>
        <taxon>Lysobacterales</taxon>
        <taxon>Marinicellaceae</taxon>
        <taxon>Marinicella</taxon>
    </lineage>
</organism>
<dbReference type="Gene3D" id="3.55.40.10">
    <property type="entry name" value="minor pseudopilin epsh domain"/>
    <property type="match status" value="1"/>
</dbReference>
<gene>
    <name evidence="13" type="ORF">C8D91_2345</name>
</gene>
<evidence type="ECO:0000256" key="7">
    <source>
        <dbReference type="ARBA" id="ARBA00022989"/>
    </source>
</evidence>
<evidence type="ECO:0000256" key="9">
    <source>
        <dbReference type="ARBA" id="ARBA00025772"/>
    </source>
</evidence>
<dbReference type="GO" id="GO:0015627">
    <property type="term" value="C:type II protein secretion system complex"/>
    <property type="evidence" value="ECO:0007669"/>
    <property type="project" value="InterPro"/>
</dbReference>
<evidence type="ECO:0000256" key="6">
    <source>
        <dbReference type="ARBA" id="ARBA00022692"/>
    </source>
</evidence>